<evidence type="ECO:0000313" key="1">
    <source>
        <dbReference type="EMBL" id="CAL8103668.1"/>
    </source>
</evidence>
<accession>A0ABP1QI13</accession>
<proteinExistence type="predicted"/>
<keyword evidence="2" id="KW-1185">Reference proteome</keyword>
<dbReference type="EMBL" id="CAXLJM020000035">
    <property type="protein sequence ID" value="CAL8103668.1"/>
    <property type="molecule type" value="Genomic_DNA"/>
</dbReference>
<gene>
    <name evidence="1" type="ORF">ODALV1_LOCUS11519</name>
</gene>
<protein>
    <submittedName>
        <fullName evidence="1">Uncharacterized protein</fullName>
    </submittedName>
</protein>
<dbReference type="Proteomes" id="UP001642540">
    <property type="component" value="Unassembled WGS sequence"/>
</dbReference>
<comment type="caution">
    <text evidence="1">The sequence shown here is derived from an EMBL/GenBank/DDBJ whole genome shotgun (WGS) entry which is preliminary data.</text>
</comment>
<evidence type="ECO:0000313" key="2">
    <source>
        <dbReference type="Proteomes" id="UP001642540"/>
    </source>
</evidence>
<name>A0ABP1QI13_9HEXA</name>
<organism evidence="1 2">
    <name type="scientific">Orchesella dallaii</name>
    <dbReference type="NCBI Taxonomy" id="48710"/>
    <lineage>
        <taxon>Eukaryota</taxon>
        <taxon>Metazoa</taxon>
        <taxon>Ecdysozoa</taxon>
        <taxon>Arthropoda</taxon>
        <taxon>Hexapoda</taxon>
        <taxon>Collembola</taxon>
        <taxon>Entomobryomorpha</taxon>
        <taxon>Entomobryoidea</taxon>
        <taxon>Orchesellidae</taxon>
        <taxon>Orchesellinae</taxon>
        <taxon>Orchesella</taxon>
    </lineage>
</organism>
<sequence>MWLVFLMAIKAILVLVCLPIPFHFGNIKLNLDLTFTQRKRERVGSLHLHYYDSSTSCLCAPFMHLLLGEEEIDERKLIQMCSKMTHRPSQARSESVQPSHHNLTRILKKMSGKGGNWKKLNGVYGFTFTHNYTEEL</sequence>
<reference evidence="1 2" key="1">
    <citation type="submission" date="2024-08" db="EMBL/GenBank/DDBJ databases">
        <authorList>
            <person name="Cucini C."/>
            <person name="Frati F."/>
        </authorList>
    </citation>
    <scope>NUCLEOTIDE SEQUENCE [LARGE SCALE GENOMIC DNA]</scope>
</reference>